<evidence type="ECO:0000256" key="2">
    <source>
        <dbReference type="SAM" id="MobiDB-lite"/>
    </source>
</evidence>
<organism evidence="3 4">
    <name type="scientific">Nitzschia inconspicua</name>
    <dbReference type="NCBI Taxonomy" id="303405"/>
    <lineage>
        <taxon>Eukaryota</taxon>
        <taxon>Sar</taxon>
        <taxon>Stramenopiles</taxon>
        <taxon>Ochrophyta</taxon>
        <taxon>Bacillariophyta</taxon>
        <taxon>Bacillariophyceae</taxon>
        <taxon>Bacillariophycidae</taxon>
        <taxon>Bacillariales</taxon>
        <taxon>Bacillariaceae</taxon>
        <taxon>Nitzschia</taxon>
    </lineage>
</organism>
<dbReference type="EMBL" id="JAGRRH010000107">
    <property type="protein sequence ID" value="KAG7336794.1"/>
    <property type="molecule type" value="Genomic_DNA"/>
</dbReference>
<feature type="compositionally biased region" description="Low complexity" evidence="2">
    <location>
        <begin position="283"/>
        <end position="299"/>
    </location>
</feature>
<sequence>MVAATIQYYGQDHITMNNNNHNDDSPSQEEEEEEEDGGDGGSNTSHSISKQSSSHNLTLDDIWKDFTETTNEYEDSNTTNANAAANNANNNNNNITAAMQRAAILELEDAKIQIRTLQEANQSKEREIALLRQSDQQTQESIANLLRAVETSNEVSTSAAQTALVQAKLRAEALHATEEKNHAVQQLQQTQHSLQLVKADLDHYKTKAHHLSMAKQQLERDYRAAQAVYGSLQGSINTDVEYYKRKTYIKSSQSVLTQKNREIAELRKDRDRQLSQNRLAQLKAAAAAAENENHNSNNKKSCHSY</sequence>
<feature type="region of interest" description="Disordered" evidence="2">
    <location>
        <begin position="283"/>
        <end position="305"/>
    </location>
</feature>
<feature type="compositionally biased region" description="Acidic residues" evidence="2">
    <location>
        <begin position="26"/>
        <end position="38"/>
    </location>
</feature>
<dbReference type="AlphaFoldDB" id="A0A9K3P9A5"/>
<keyword evidence="1" id="KW-0175">Coiled coil</keyword>
<reference evidence="3" key="2">
    <citation type="submission" date="2021-04" db="EMBL/GenBank/DDBJ databases">
        <authorList>
            <person name="Podell S."/>
        </authorList>
    </citation>
    <scope>NUCLEOTIDE SEQUENCE</scope>
    <source>
        <strain evidence="3">Hildebrandi</strain>
    </source>
</reference>
<comment type="caution">
    <text evidence="3">The sequence shown here is derived from an EMBL/GenBank/DDBJ whole genome shotgun (WGS) entry which is preliminary data.</text>
</comment>
<feature type="compositionally biased region" description="Low complexity" evidence="2">
    <location>
        <begin position="42"/>
        <end position="54"/>
    </location>
</feature>
<proteinExistence type="predicted"/>
<name>A0A9K3P9A5_9STRA</name>
<protein>
    <submittedName>
        <fullName evidence="3">Uncharacterized protein</fullName>
    </submittedName>
</protein>
<keyword evidence="4" id="KW-1185">Reference proteome</keyword>
<gene>
    <name evidence="3" type="ORF">IV203_020502</name>
</gene>
<feature type="region of interest" description="Disordered" evidence="2">
    <location>
        <begin position="1"/>
        <end position="55"/>
    </location>
</feature>
<feature type="coiled-coil region" evidence="1">
    <location>
        <begin position="100"/>
        <end position="134"/>
    </location>
</feature>
<reference evidence="3" key="1">
    <citation type="journal article" date="2021" name="Sci. Rep.">
        <title>Diploid genomic architecture of Nitzschia inconspicua, an elite biomass production diatom.</title>
        <authorList>
            <person name="Oliver A."/>
            <person name="Podell S."/>
            <person name="Pinowska A."/>
            <person name="Traller J.C."/>
            <person name="Smith S.R."/>
            <person name="McClure R."/>
            <person name="Beliaev A."/>
            <person name="Bohutskyi P."/>
            <person name="Hill E.A."/>
            <person name="Rabines A."/>
            <person name="Zheng H."/>
            <person name="Allen L.Z."/>
            <person name="Kuo A."/>
            <person name="Grigoriev I.V."/>
            <person name="Allen A.E."/>
            <person name="Hazlebeck D."/>
            <person name="Allen E.E."/>
        </authorList>
    </citation>
    <scope>NUCLEOTIDE SEQUENCE</scope>
    <source>
        <strain evidence="3">Hildebrandi</strain>
    </source>
</reference>
<evidence type="ECO:0000313" key="3">
    <source>
        <dbReference type="EMBL" id="KAG7336794.1"/>
    </source>
</evidence>
<evidence type="ECO:0000256" key="1">
    <source>
        <dbReference type="SAM" id="Coils"/>
    </source>
</evidence>
<dbReference type="OrthoDB" id="48175at2759"/>
<evidence type="ECO:0000313" key="4">
    <source>
        <dbReference type="Proteomes" id="UP000693970"/>
    </source>
</evidence>
<accession>A0A9K3P9A5</accession>
<dbReference type="Proteomes" id="UP000693970">
    <property type="component" value="Unassembled WGS sequence"/>
</dbReference>